<gene>
    <name evidence="1" type="ORF">AXG55_14675</name>
</gene>
<dbReference type="InterPro" id="IPR010106">
    <property type="entry name" value="RpnA"/>
</dbReference>
<evidence type="ECO:0000313" key="1">
    <source>
        <dbReference type="EMBL" id="APJ05263.1"/>
    </source>
</evidence>
<evidence type="ECO:0008006" key="3">
    <source>
        <dbReference type="Google" id="ProtNLM"/>
    </source>
</evidence>
<dbReference type="RefSeq" id="WP_233231454.1">
    <property type="nucleotide sequence ID" value="NZ_CP017836.1"/>
</dbReference>
<dbReference type="AlphaFoldDB" id="A0A1L4D4X4"/>
<dbReference type="EMBL" id="CP017836">
    <property type="protein sequence ID" value="APJ05263.1"/>
    <property type="molecule type" value="Genomic_DNA"/>
</dbReference>
<keyword evidence="2" id="KW-1185">Reference proteome</keyword>
<dbReference type="KEGG" id="saqi:AXG55_14675"/>
<geneLocation type="plasmid" evidence="2">
    <name>pnonnen2</name>
</geneLocation>
<dbReference type="PANTHER" id="PTHR41317">
    <property type="entry name" value="PD-(D_E)XK NUCLEASE FAMILY TRANSPOSASE"/>
    <property type="match status" value="1"/>
</dbReference>
<dbReference type="PANTHER" id="PTHR41317:SF1">
    <property type="entry name" value="PD-(D_E)XK NUCLEASE FAMILY TRANSPOSASE"/>
    <property type="match status" value="1"/>
</dbReference>
<proteinExistence type="predicted"/>
<evidence type="ECO:0000313" key="2">
    <source>
        <dbReference type="Proteomes" id="UP000184731"/>
    </source>
</evidence>
<organism evidence="1 2">
    <name type="scientific">Silvanigrella aquatica</name>
    <dbReference type="NCBI Taxonomy" id="1915309"/>
    <lineage>
        <taxon>Bacteria</taxon>
        <taxon>Pseudomonadati</taxon>
        <taxon>Bdellovibrionota</taxon>
        <taxon>Oligoflexia</taxon>
        <taxon>Silvanigrellales</taxon>
        <taxon>Silvanigrellaceae</taxon>
        <taxon>Silvanigrella</taxon>
    </lineage>
</organism>
<name>A0A1L4D4X4_9BACT</name>
<keyword evidence="1" id="KW-0614">Plasmid</keyword>
<dbReference type="Proteomes" id="UP000184731">
    <property type="component" value="Plasmid pnonnen2"/>
</dbReference>
<dbReference type="NCBIfam" id="TIGR01784">
    <property type="entry name" value="T_den_put_tspse"/>
    <property type="match status" value="1"/>
</dbReference>
<dbReference type="Pfam" id="PF12784">
    <property type="entry name" value="PDDEXK_2"/>
    <property type="match status" value="1"/>
</dbReference>
<sequence length="266" mass="31796">MDNNKIFDPKWDFVFKNIFGKDEQIFIDFINSIFEDKNEKKVKKIHFENNEIIKNSLYDKESRLDVYAILDDETHVNIEVQIRDEEGFDKRTLYYWAKLFEGQIEKGDDYLKLQKSICINIVNFNIIKNDRCHNIYGVANLEDNERFLTDFEVHFLELPKLKKVSYNEMSKLEKWLLFLKAPTEKIMEELSMQDPFIGKAMKTLRYVSQDPETRALYEAKLKYELDFNTAIHSKQRQIARKLKEQKLPLELISQATELPCEEIEKL</sequence>
<accession>A0A1L4D4X4</accession>
<reference evidence="1 2" key="1">
    <citation type="submission" date="2016-10" db="EMBL/GenBank/DDBJ databases">
        <title>Silvanigrella aquatica sp. nov., isolated from a freshwater lake located in the Black Forest, Germany, description of Silvanigrellaceae fam. nov., Silvanigrellales ord. nov., reclassification of the order Bdellovibrionales in the class Oligoflexia, reclassification of the families Bacteriovoracaceae and Halobacteriovoraceae in the new order Bacteriovoracales ord. nov., and reclassification of the family Pseudobacteriovoracaceae in the order Oligoflexiales.</title>
        <authorList>
            <person name="Hahn M.W."/>
            <person name="Schmidt J."/>
            <person name="Koll U."/>
            <person name="Rohde M."/>
            <person name="Verbag S."/>
            <person name="Pitt A."/>
            <person name="Nakai R."/>
            <person name="Naganuma T."/>
            <person name="Lang E."/>
        </authorList>
    </citation>
    <scope>NUCLEOTIDE SEQUENCE [LARGE SCALE GENOMIC DNA]</scope>
    <source>
        <strain evidence="1 2">MWH-Nonnen-W8red</strain>
        <plasmid evidence="2">Plasmid pnonnen2</plasmid>
    </source>
</reference>
<protein>
    <recommendedName>
        <fullName evidence="3">Transposase</fullName>
    </recommendedName>
</protein>